<sequence>MDFKLIGQIIHITQHGNHKLKYIENSQPLLVYVISGEKLVEWNGETLSVKAGQIIAIPANTILNMTNLSINNTPYQAICFSWYDELLNQFASSNKQIIPKPLKKIKVETDLRDNFINRLSQIESELINSSVNDSRMNLMLVKHLFLELLIRLSSIGIVFKANNNTSISYQIRQMISQQPDKKWKLRVIADQFAMSESTLRRYLAREGQNLSQIILDVRLNYGLVLLQTTQKSILTIAQSVGYDSGSRFTHYFKKRFGISPKMLRSE</sequence>
<dbReference type="InterPro" id="IPR054015">
    <property type="entry name" value="ExsA-like_N"/>
</dbReference>
<feature type="domain" description="HTH araC/xylS-type" evidence="4">
    <location>
        <begin position="169"/>
        <end position="266"/>
    </location>
</feature>
<dbReference type="Pfam" id="PF12833">
    <property type="entry name" value="HTH_18"/>
    <property type="match status" value="1"/>
</dbReference>
<comment type="caution">
    <text evidence="5">The sequence shown here is derived from an EMBL/GenBank/DDBJ whole genome shotgun (WGS) entry which is preliminary data.</text>
</comment>
<evidence type="ECO:0000256" key="2">
    <source>
        <dbReference type="ARBA" id="ARBA00023125"/>
    </source>
</evidence>
<dbReference type="RefSeq" id="WP_110447777.1">
    <property type="nucleotide sequence ID" value="NZ_CP132381.1"/>
</dbReference>
<dbReference type="InterPro" id="IPR011051">
    <property type="entry name" value="RmlC_Cupin_sf"/>
</dbReference>
<dbReference type="GO" id="GO:0005829">
    <property type="term" value="C:cytosol"/>
    <property type="evidence" value="ECO:0007669"/>
    <property type="project" value="TreeGrafter"/>
</dbReference>
<dbReference type="Gene3D" id="2.60.120.10">
    <property type="entry name" value="Jelly Rolls"/>
    <property type="match status" value="1"/>
</dbReference>
<dbReference type="InterPro" id="IPR018062">
    <property type="entry name" value="HTH_AraC-typ_CS"/>
</dbReference>
<dbReference type="InterPro" id="IPR014710">
    <property type="entry name" value="RmlC-like_jellyroll"/>
</dbReference>
<evidence type="ECO:0000313" key="6">
    <source>
        <dbReference type="Proteomes" id="UP000247673"/>
    </source>
</evidence>
<proteinExistence type="predicted"/>
<accession>A0A2V4DTT8</accession>
<dbReference type="Gene3D" id="1.10.10.60">
    <property type="entry name" value="Homeodomain-like"/>
    <property type="match status" value="1"/>
</dbReference>
<dbReference type="PROSITE" id="PS00041">
    <property type="entry name" value="HTH_ARAC_FAMILY_1"/>
    <property type="match status" value="1"/>
</dbReference>
<evidence type="ECO:0000313" key="5">
    <source>
        <dbReference type="EMBL" id="PXY91856.1"/>
    </source>
</evidence>
<gene>
    <name evidence="5" type="ORF">DKK78_05960</name>
</gene>
<keyword evidence="1" id="KW-0805">Transcription regulation</keyword>
<dbReference type="OrthoDB" id="9783876at2"/>
<keyword evidence="2" id="KW-0238">DNA-binding</keyword>
<protein>
    <recommendedName>
        <fullName evidence="4">HTH araC/xylS-type domain-containing protein</fullName>
    </recommendedName>
</protein>
<reference evidence="5 6" key="1">
    <citation type="submission" date="2018-05" db="EMBL/GenBank/DDBJ databases">
        <title>Reference genomes for bee gut microbiota database.</title>
        <authorList>
            <person name="Ellegaard K.M."/>
        </authorList>
    </citation>
    <scope>NUCLEOTIDE SEQUENCE [LARGE SCALE GENOMIC DNA]</scope>
    <source>
        <strain evidence="5 6">ESL0172</strain>
    </source>
</reference>
<dbReference type="PANTHER" id="PTHR47894">
    <property type="entry name" value="HTH-TYPE TRANSCRIPTIONAL REGULATOR GADX"/>
    <property type="match status" value="1"/>
</dbReference>
<organism evidence="5 6">
    <name type="scientific">Gilliamella apis</name>
    <dbReference type="NCBI Taxonomy" id="1970738"/>
    <lineage>
        <taxon>Bacteria</taxon>
        <taxon>Pseudomonadati</taxon>
        <taxon>Pseudomonadota</taxon>
        <taxon>Gammaproteobacteria</taxon>
        <taxon>Orbales</taxon>
        <taxon>Orbaceae</taxon>
        <taxon>Gilliamella</taxon>
    </lineage>
</organism>
<dbReference type="Proteomes" id="UP000247673">
    <property type="component" value="Unassembled WGS sequence"/>
</dbReference>
<dbReference type="PROSITE" id="PS01124">
    <property type="entry name" value="HTH_ARAC_FAMILY_2"/>
    <property type="match status" value="1"/>
</dbReference>
<keyword evidence="6" id="KW-1185">Reference proteome</keyword>
<dbReference type="SUPFAM" id="SSF46689">
    <property type="entry name" value="Homeodomain-like"/>
    <property type="match status" value="1"/>
</dbReference>
<dbReference type="InterPro" id="IPR020449">
    <property type="entry name" value="Tscrpt_reg_AraC-type_HTH"/>
</dbReference>
<dbReference type="GO" id="GO:0003700">
    <property type="term" value="F:DNA-binding transcription factor activity"/>
    <property type="evidence" value="ECO:0007669"/>
    <property type="project" value="InterPro"/>
</dbReference>
<dbReference type="InterPro" id="IPR018060">
    <property type="entry name" value="HTH_AraC"/>
</dbReference>
<dbReference type="Pfam" id="PF22200">
    <property type="entry name" value="ExsA_N"/>
    <property type="match status" value="1"/>
</dbReference>
<dbReference type="GO" id="GO:0000976">
    <property type="term" value="F:transcription cis-regulatory region binding"/>
    <property type="evidence" value="ECO:0007669"/>
    <property type="project" value="TreeGrafter"/>
</dbReference>
<dbReference type="PANTHER" id="PTHR47894:SF4">
    <property type="entry name" value="HTH-TYPE TRANSCRIPTIONAL REGULATOR GADX"/>
    <property type="match status" value="1"/>
</dbReference>
<dbReference type="SMART" id="SM00342">
    <property type="entry name" value="HTH_ARAC"/>
    <property type="match status" value="1"/>
</dbReference>
<dbReference type="InterPro" id="IPR009057">
    <property type="entry name" value="Homeodomain-like_sf"/>
</dbReference>
<evidence type="ECO:0000256" key="3">
    <source>
        <dbReference type="ARBA" id="ARBA00023163"/>
    </source>
</evidence>
<dbReference type="AlphaFoldDB" id="A0A2V4DTT8"/>
<dbReference type="EMBL" id="QGLO01000004">
    <property type="protein sequence ID" value="PXY91856.1"/>
    <property type="molecule type" value="Genomic_DNA"/>
</dbReference>
<keyword evidence="3" id="KW-0804">Transcription</keyword>
<evidence type="ECO:0000259" key="4">
    <source>
        <dbReference type="PROSITE" id="PS01124"/>
    </source>
</evidence>
<dbReference type="PRINTS" id="PR00032">
    <property type="entry name" value="HTHARAC"/>
</dbReference>
<name>A0A2V4DTT8_9GAMM</name>
<evidence type="ECO:0000256" key="1">
    <source>
        <dbReference type="ARBA" id="ARBA00023015"/>
    </source>
</evidence>
<dbReference type="SUPFAM" id="SSF51182">
    <property type="entry name" value="RmlC-like cupins"/>
    <property type="match status" value="1"/>
</dbReference>